<feature type="domain" description="H repeat-associated protein N-terminal" evidence="2">
    <location>
        <begin position="7"/>
        <end position="94"/>
    </location>
</feature>
<comment type="caution">
    <text evidence="3">The sequence shown here is derived from an EMBL/GenBank/DDBJ whole genome shotgun (WGS) entry which is preliminary data.</text>
</comment>
<dbReference type="EMBL" id="PNBX01000180">
    <property type="protein sequence ID" value="TMO60964.1"/>
    <property type="molecule type" value="Genomic_DNA"/>
</dbReference>
<dbReference type="Proteomes" id="UP000307164">
    <property type="component" value="Unassembled WGS sequence"/>
</dbReference>
<dbReference type="InterPro" id="IPR032806">
    <property type="entry name" value="YbfD_N"/>
</dbReference>
<gene>
    <name evidence="3" type="ORF">CWC19_21035</name>
    <name evidence="4" type="ORF">CWC20_18640</name>
</gene>
<dbReference type="PANTHER" id="PTHR30298">
    <property type="entry name" value="H REPEAT-ASSOCIATED PREDICTED TRANSPOSASE"/>
    <property type="match status" value="1"/>
</dbReference>
<dbReference type="AlphaFoldDB" id="A0A5S3UVA2"/>
<dbReference type="InterPro" id="IPR051698">
    <property type="entry name" value="Transposase_11-like"/>
</dbReference>
<evidence type="ECO:0000313" key="5">
    <source>
        <dbReference type="Proteomes" id="UP000307164"/>
    </source>
</evidence>
<dbReference type="InterPro" id="IPR002559">
    <property type="entry name" value="Transposase_11"/>
</dbReference>
<dbReference type="Pfam" id="PF01609">
    <property type="entry name" value="DDE_Tnp_1"/>
    <property type="match status" value="1"/>
</dbReference>
<evidence type="ECO:0000259" key="2">
    <source>
        <dbReference type="Pfam" id="PF13808"/>
    </source>
</evidence>
<protein>
    <submittedName>
        <fullName evidence="3">ISAs1 family transposase</fullName>
    </submittedName>
</protein>
<dbReference type="OrthoDB" id="6648013at2"/>
<reference evidence="3" key="3">
    <citation type="submission" date="2019-09" db="EMBL/GenBank/DDBJ databases">
        <title>Co-occurence of chitin degradation, pigmentation and bioactivity in marine Pseudoalteromonas.</title>
        <authorList>
            <person name="Sonnenschein E.C."/>
            <person name="Bech P.K."/>
        </authorList>
    </citation>
    <scope>NUCLEOTIDE SEQUENCE</scope>
    <source>
        <strain evidence="3">S3790</strain>
    </source>
</reference>
<sequence length="372" mass="42163">MSDPLFLEYFESIDDPRQQGKVVHKLLDIIFLTVSAVISGCQGWEDIEDFGHDRLNWLRKFVPFKNGIPRHDTIARVISRIDITQFQDSFSSWMKTCCKLTHGEVIALDGKRLKGSFTQADRRDALFMVSAFACENSVVLGQAPVDKKSNEINALPELLRLLEIKGCLVTIDAMGCQKSIAQKIIDKEADYLLAVKANQKALLKQIESALLPKLAEQAKGGVLFNEADYQRNREEFRCCAVSHDLKQLSETVHWKSAKTIGVIASYRKEKGKISNELSYRYYISSAHLTAEELAISARQHWQIENGLHWRLDVGFREDGCRIRRQGAASVFAGLRHIAFNHLKAETSFKKGMPAKQKKAMRSTDYLEKVLSL</sequence>
<evidence type="ECO:0000313" key="3">
    <source>
        <dbReference type="EMBL" id="TMO60964.1"/>
    </source>
</evidence>
<dbReference type="GO" id="GO:0003677">
    <property type="term" value="F:DNA binding"/>
    <property type="evidence" value="ECO:0007669"/>
    <property type="project" value="InterPro"/>
</dbReference>
<dbReference type="NCBIfam" id="NF033564">
    <property type="entry name" value="transpos_ISAs1"/>
    <property type="match status" value="1"/>
</dbReference>
<evidence type="ECO:0000259" key="1">
    <source>
        <dbReference type="Pfam" id="PF01609"/>
    </source>
</evidence>
<dbReference type="PANTHER" id="PTHR30298:SF0">
    <property type="entry name" value="PROTEIN YBFL-RELATED"/>
    <property type="match status" value="1"/>
</dbReference>
<dbReference type="GO" id="GO:0004803">
    <property type="term" value="F:transposase activity"/>
    <property type="evidence" value="ECO:0007669"/>
    <property type="project" value="InterPro"/>
</dbReference>
<proteinExistence type="predicted"/>
<name>A0A5S3UVA2_9GAMM</name>
<accession>A0A5S3UVA2</accession>
<dbReference type="Pfam" id="PF13808">
    <property type="entry name" value="DDE_Tnp_1_assoc"/>
    <property type="match status" value="1"/>
</dbReference>
<reference evidence="5 6" key="2">
    <citation type="submission" date="2019-06" db="EMBL/GenBank/DDBJ databases">
        <title>Co-occurence of chitin degradation, pigmentation and bioactivity in marine Pseudoalteromonas.</title>
        <authorList>
            <person name="Sonnenschein E.C."/>
            <person name="Bech P.K."/>
        </authorList>
    </citation>
    <scope>NUCLEOTIDE SEQUENCE [LARGE SCALE GENOMIC DNA]</scope>
    <source>
        <strain evidence="6">S3790</strain>
        <strain evidence="4 5">S3895</strain>
    </source>
</reference>
<keyword evidence="5" id="KW-1185">Reference proteome</keyword>
<evidence type="ECO:0000313" key="6">
    <source>
        <dbReference type="Proteomes" id="UP000307217"/>
    </source>
</evidence>
<organism evidence="3 6">
    <name type="scientific">Pseudoalteromonas aurantia</name>
    <dbReference type="NCBI Taxonomy" id="43654"/>
    <lineage>
        <taxon>Bacteria</taxon>
        <taxon>Pseudomonadati</taxon>
        <taxon>Pseudomonadota</taxon>
        <taxon>Gammaproteobacteria</taxon>
        <taxon>Alteromonadales</taxon>
        <taxon>Pseudoalteromonadaceae</taxon>
        <taxon>Pseudoalteromonas</taxon>
    </lineage>
</organism>
<evidence type="ECO:0000313" key="4">
    <source>
        <dbReference type="EMBL" id="TMO71110.1"/>
    </source>
</evidence>
<dbReference type="GO" id="GO:0006313">
    <property type="term" value="P:DNA transposition"/>
    <property type="evidence" value="ECO:0007669"/>
    <property type="project" value="InterPro"/>
</dbReference>
<dbReference type="Proteomes" id="UP000307217">
    <property type="component" value="Unassembled WGS sequence"/>
</dbReference>
<dbReference type="InterPro" id="IPR047647">
    <property type="entry name" value="ISAs1_transpos"/>
</dbReference>
<feature type="domain" description="Transposase IS4-like" evidence="1">
    <location>
        <begin position="104"/>
        <end position="340"/>
    </location>
</feature>
<reference evidence="5 6" key="1">
    <citation type="submission" date="2018-01" db="EMBL/GenBank/DDBJ databases">
        <authorList>
            <person name="Paulsen S."/>
            <person name="Gram L.K."/>
        </authorList>
    </citation>
    <scope>NUCLEOTIDE SEQUENCE [LARGE SCALE GENOMIC DNA]</scope>
    <source>
        <strain evidence="3 6">S3790</strain>
        <strain evidence="4 5">S3895</strain>
    </source>
</reference>
<dbReference type="EMBL" id="PNBW01000117">
    <property type="protein sequence ID" value="TMO71110.1"/>
    <property type="molecule type" value="Genomic_DNA"/>
</dbReference>
<dbReference type="RefSeq" id="WP_138593824.1">
    <property type="nucleotide sequence ID" value="NZ_PNBW01000117.1"/>
</dbReference>